<evidence type="ECO:0000313" key="2">
    <source>
        <dbReference type="Proteomes" id="UP001626550"/>
    </source>
</evidence>
<protein>
    <submittedName>
        <fullName evidence="1">Uncharacterized protein</fullName>
    </submittedName>
</protein>
<name>A0ABD2PZ06_9PLAT</name>
<comment type="caution">
    <text evidence="1">The sequence shown here is derived from an EMBL/GenBank/DDBJ whole genome shotgun (WGS) entry which is preliminary data.</text>
</comment>
<keyword evidence="2" id="KW-1185">Reference proteome</keyword>
<dbReference type="AlphaFoldDB" id="A0ABD2PZ06"/>
<reference evidence="1 2" key="1">
    <citation type="submission" date="2024-11" db="EMBL/GenBank/DDBJ databases">
        <title>Adaptive evolution of stress response genes in parasites aligns with host niche diversity.</title>
        <authorList>
            <person name="Hahn C."/>
            <person name="Resl P."/>
        </authorList>
    </citation>
    <scope>NUCLEOTIDE SEQUENCE [LARGE SCALE GENOMIC DNA]</scope>
    <source>
        <strain evidence="1">EGGRZ-B1_66</strain>
        <tissue evidence="1">Body</tissue>
    </source>
</reference>
<accession>A0ABD2PZ06</accession>
<feature type="non-terminal residue" evidence="1">
    <location>
        <position position="1"/>
    </location>
</feature>
<evidence type="ECO:0000313" key="1">
    <source>
        <dbReference type="EMBL" id="KAL3312653.1"/>
    </source>
</evidence>
<proteinExistence type="predicted"/>
<sequence>NDFTNLKHHVPSHEAVQEHEEGFDERLHGKIDWSLEVPSFISVGSASEREENFEEKDWQPIASVVWLEALRLRPQLRVTVRVLLSRWRTISQDLPPQFWPRPSAPVDSFEVFIEAWDSVSILTCVEFHQMISNYSGFLQSLFVFLDSGNGHEPGQSIRLAARNGSETSMPNRQDASIDIDSILLKNLLKKLPLLQHLTISGNRVHVTEKGLMNWLRNASITSLVIERNCMKLYENTERVFALVVAKTLNLKRWDFLPAGSIKAKLKSLCYIRN</sequence>
<gene>
    <name evidence="1" type="ORF">Ciccas_008755</name>
</gene>
<organism evidence="1 2">
    <name type="scientific">Cichlidogyrus casuarinus</name>
    <dbReference type="NCBI Taxonomy" id="1844966"/>
    <lineage>
        <taxon>Eukaryota</taxon>
        <taxon>Metazoa</taxon>
        <taxon>Spiralia</taxon>
        <taxon>Lophotrochozoa</taxon>
        <taxon>Platyhelminthes</taxon>
        <taxon>Monogenea</taxon>
        <taxon>Monopisthocotylea</taxon>
        <taxon>Dactylogyridea</taxon>
        <taxon>Ancyrocephalidae</taxon>
        <taxon>Cichlidogyrus</taxon>
    </lineage>
</organism>
<dbReference type="Proteomes" id="UP001626550">
    <property type="component" value="Unassembled WGS sequence"/>
</dbReference>
<dbReference type="EMBL" id="JBJKFK010001612">
    <property type="protein sequence ID" value="KAL3312653.1"/>
    <property type="molecule type" value="Genomic_DNA"/>
</dbReference>